<evidence type="ECO:0000256" key="4">
    <source>
        <dbReference type="ARBA" id="ARBA00022614"/>
    </source>
</evidence>
<dbReference type="PANTHER" id="PTHR48006:SF88">
    <property type="entry name" value="LRR RECEPTOR-LIKE KINASE FAMILY PROTEIN"/>
    <property type="match status" value="1"/>
</dbReference>
<keyword evidence="6" id="KW-0732">Signal</keyword>
<comment type="subcellular location">
    <subcellularLocation>
        <location evidence="2">Membrane</location>
        <topology evidence="2">Single-pass type I membrane protein</topology>
    </subcellularLocation>
    <subcellularLocation>
        <location evidence="1">Secreted</location>
        <location evidence="1">Cell wall</location>
    </subcellularLocation>
</comment>
<proteinExistence type="inferred from homology"/>
<protein>
    <recommendedName>
        <fullName evidence="12">Protein kinase domain-containing protein</fullName>
    </recommendedName>
</protein>
<dbReference type="PANTHER" id="PTHR48006">
    <property type="entry name" value="LEUCINE-RICH REPEAT-CONTAINING PROTEIN DDB_G0281931-RELATED"/>
    <property type="match status" value="1"/>
</dbReference>
<evidence type="ECO:0000256" key="10">
    <source>
        <dbReference type="ARBA" id="ARBA00038043"/>
    </source>
</evidence>
<name>A0A8T2WW91_POPDE</name>
<feature type="domain" description="Protein kinase" evidence="12">
    <location>
        <begin position="267"/>
        <end position="529"/>
    </location>
</feature>
<keyword evidence="7" id="KW-0677">Repeat</keyword>
<keyword evidence="3" id="KW-0134">Cell wall</keyword>
<comment type="similarity">
    <text evidence="10">Belongs to the polygalacturonase-inhibiting protein family.</text>
</comment>
<comment type="caution">
    <text evidence="13">The sequence shown here is derived from an EMBL/GenBank/DDBJ whole genome shotgun (WGS) entry which is preliminary data.</text>
</comment>
<keyword evidence="14" id="KW-1185">Reference proteome</keyword>
<evidence type="ECO:0000256" key="9">
    <source>
        <dbReference type="ARBA" id="ARBA00023136"/>
    </source>
</evidence>
<feature type="binding site" evidence="11">
    <location>
        <position position="296"/>
    </location>
    <ligand>
        <name>ATP</name>
        <dbReference type="ChEBI" id="CHEBI:30616"/>
    </ligand>
</feature>
<evidence type="ECO:0000256" key="1">
    <source>
        <dbReference type="ARBA" id="ARBA00004191"/>
    </source>
</evidence>
<evidence type="ECO:0000256" key="8">
    <source>
        <dbReference type="ARBA" id="ARBA00022989"/>
    </source>
</evidence>
<gene>
    <name evidence="13" type="ORF">H0E87_028755</name>
</gene>
<dbReference type="Gene3D" id="3.80.10.10">
    <property type="entry name" value="Ribonuclease Inhibitor"/>
    <property type="match status" value="1"/>
</dbReference>
<dbReference type="Gene3D" id="1.10.510.10">
    <property type="entry name" value="Transferase(Phosphotransferase) domain 1"/>
    <property type="match status" value="1"/>
</dbReference>
<dbReference type="SUPFAM" id="SSF56112">
    <property type="entry name" value="Protein kinase-like (PK-like)"/>
    <property type="match status" value="1"/>
</dbReference>
<organism evidence="13 14">
    <name type="scientific">Populus deltoides</name>
    <name type="common">Eastern poplar</name>
    <name type="synonym">Eastern cottonwood</name>
    <dbReference type="NCBI Taxonomy" id="3696"/>
    <lineage>
        <taxon>Eukaryota</taxon>
        <taxon>Viridiplantae</taxon>
        <taxon>Streptophyta</taxon>
        <taxon>Embryophyta</taxon>
        <taxon>Tracheophyta</taxon>
        <taxon>Spermatophyta</taxon>
        <taxon>Magnoliopsida</taxon>
        <taxon>eudicotyledons</taxon>
        <taxon>Gunneridae</taxon>
        <taxon>Pentapetalae</taxon>
        <taxon>rosids</taxon>
        <taxon>fabids</taxon>
        <taxon>Malpighiales</taxon>
        <taxon>Salicaceae</taxon>
        <taxon>Saliceae</taxon>
        <taxon>Populus</taxon>
    </lineage>
</organism>
<sequence>MFSLLATFTVTSATETDIYCLKSIKDSMIDPYGYLNSTWDFSNNTEGFICRFMGVDCWHPDENRVLNLRLSGLGLMGHFPPGIQKCTSLTGLDLSHNELQGPIPSDISKRLPYITNLDLSFNNFSGEIPINITSLSFLNDLKLDNNKLTGHIPLEIGQLDRIMVFTVTNNRLSGPVPNFRGNIIPADSFANNTGLCGKPLDSCSGHQMKFDYSFKSGFRKHKITDDDQAGSSPTRGLLEEGIKEISMLEKRVTRMSYADLNDATDNFSKNNVIGQGKMGMLYKASLPNGYVLAVKKLHDSQFLEEQFISELKILGSLRHINVLPLLGFCVESNQRFLVYKYMPNGNLYDWLHPMEEGQEKAMEWGVRVKVAVGLARGLAWLHQNCHTVKIIHLDISSKCILLDQNFQPKLSNFGEAMLMSSTCASSVNSEFWEMAFVKEDVHGFGVVLLEMITGVDPSNMTGSSNNVLNEWIGHLLSSSDFHGAIDKSLIGQGFDAEIVQLLKVACTCVDPIPDRRPIMLQVYEDIKAIRERCDLVDDSSMLTQPEICPATSEKSVEIEMAEFQ</sequence>
<dbReference type="Proteomes" id="UP000807159">
    <property type="component" value="Chromosome 17"/>
</dbReference>
<dbReference type="InterPro" id="IPR032675">
    <property type="entry name" value="LRR_dom_sf"/>
</dbReference>
<dbReference type="GO" id="GO:0005524">
    <property type="term" value="F:ATP binding"/>
    <property type="evidence" value="ECO:0007669"/>
    <property type="project" value="UniProtKB-UniRule"/>
</dbReference>
<keyword evidence="11" id="KW-0547">Nucleotide-binding</keyword>
<evidence type="ECO:0000313" key="13">
    <source>
        <dbReference type="EMBL" id="KAH8484413.1"/>
    </source>
</evidence>
<dbReference type="PROSITE" id="PS00107">
    <property type="entry name" value="PROTEIN_KINASE_ATP"/>
    <property type="match status" value="1"/>
</dbReference>
<evidence type="ECO:0000256" key="11">
    <source>
        <dbReference type="PROSITE-ProRule" id="PRU10141"/>
    </source>
</evidence>
<dbReference type="GO" id="GO:0016020">
    <property type="term" value="C:membrane"/>
    <property type="evidence" value="ECO:0007669"/>
    <property type="project" value="UniProtKB-SubCell"/>
</dbReference>
<dbReference type="InterPro" id="IPR001245">
    <property type="entry name" value="Ser-Thr/Tyr_kinase_cat_dom"/>
</dbReference>
<evidence type="ECO:0000256" key="6">
    <source>
        <dbReference type="ARBA" id="ARBA00022729"/>
    </source>
</evidence>
<dbReference type="InterPro" id="IPR051824">
    <property type="entry name" value="LRR_Rcpt-Like_S/T_Kinase"/>
</dbReference>
<dbReference type="SMART" id="SM00220">
    <property type="entry name" value="S_TKc"/>
    <property type="match status" value="1"/>
</dbReference>
<reference evidence="13" key="1">
    <citation type="journal article" date="2021" name="J. Hered.">
        <title>Genome Assembly of Salicaceae Populus deltoides (Eastern Cottonwood) I-69 Based on Nanopore Sequencing and Hi-C Technologies.</title>
        <authorList>
            <person name="Bai S."/>
            <person name="Wu H."/>
            <person name="Zhang J."/>
            <person name="Pan Z."/>
            <person name="Zhao W."/>
            <person name="Li Z."/>
            <person name="Tong C."/>
        </authorList>
    </citation>
    <scope>NUCLEOTIDE SEQUENCE</scope>
    <source>
        <tissue evidence="13">Leaf</tissue>
    </source>
</reference>
<dbReference type="SUPFAM" id="SSF52058">
    <property type="entry name" value="L domain-like"/>
    <property type="match status" value="1"/>
</dbReference>
<evidence type="ECO:0000313" key="14">
    <source>
        <dbReference type="Proteomes" id="UP000807159"/>
    </source>
</evidence>
<keyword evidence="4" id="KW-0433">Leucine-rich repeat</keyword>
<keyword evidence="5" id="KW-0812">Transmembrane</keyword>
<evidence type="ECO:0000259" key="12">
    <source>
        <dbReference type="PROSITE" id="PS50011"/>
    </source>
</evidence>
<evidence type="ECO:0000256" key="7">
    <source>
        <dbReference type="ARBA" id="ARBA00022737"/>
    </source>
</evidence>
<evidence type="ECO:0000256" key="3">
    <source>
        <dbReference type="ARBA" id="ARBA00022512"/>
    </source>
</evidence>
<accession>A0A8T2WW91</accession>
<dbReference type="GO" id="GO:0004672">
    <property type="term" value="F:protein kinase activity"/>
    <property type="evidence" value="ECO:0007669"/>
    <property type="project" value="InterPro"/>
</dbReference>
<keyword evidence="8" id="KW-1133">Transmembrane helix</keyword>
<keyword evidence="9" id="KW-0472">Membrane</keyword>
<dbReference type="InterPro" id="IPR017441">
    <property type="entry name" value="Protein_kinase_ATP_BS"/>
</dbReference>
<dbReference type="InterPro" id="IPR011009">
    <property type="entry name" value="Kinase-like_dom_sf"/>
</dbReference>
<dbReference type="FunFam" id="3.80.10.10:FF:000400">
    <property type="entry name" value="Nuclear pore complex protein NUP107"/>
    <property type="match status" value="1"/>
</dbReference>
<evidence type="ECO:0000256" key="5">
    <source>
        <dbReference type="ARBA" id="ARBA00022692"/>
    </source>
</evidence>
<dbReference type="Pfam" id="PF07714">
    <property type="entry name" value="PK_Tyr_Ser-Thr"/>
    <property type="match status" value="1"/>
</dbReference>
<dbReference type="Pfam" id="PF00560">
    <property type="entry name" value="LRR_1"/>
    <property type="match status" value="2"/>
</dbReference>
<dbReference type="PROSITE" id="PS50011">
    <property type="entry name" value="PROTEIN_KINASE_DOM"/>
    <property type="match status" value="1"/>
</dbReference>
<keyword evidence="3" id="KW-0964">Secreted</keyword>
<keyword evidence="11" id="KW-0067">ATP-binding</keyword>
<dbReference type="Gene3D" id="3.30.200.20">
    <property type="entry name" value="Phosphorylase Kinase, domain 1"/>
    <property type="match status" value="1"/>
</dbReference>
<dbReference type="InterPro" id="IPR001611">
    <property type="entry name" value="Leu-rich_rpt"/>
</dbReference>
<dbReference type="AlphaFoldDB" id="A0A8T2WW91"/>
<evidence type="ECO:0000256" key="2">
    <source>
        <dbReference type="ARBA" id="ARBA00004479"/>
    </source>
</evidence>
<dbReference type="InterPro" id="IPR000719">
    <property type="entry name" value="Prot_kinase_dom"/>
</dbReference>
<dbReference type="EMBL" id="JACEGQ020000017">
    <property type="protein sequence ID" value="KAH8484413.1"/>
    <property type="molecule type" value="Genomic_DNA"/>
</dbReference>